<accession>A0A1D1W6J8</accession>
<gene>
    <name evidence="1" type="primary">RvY_18175-1</name>
    <name evidence="1" type="synonym">RvY_18175.1</name>
    <name evidence="1" type="ORF">RvY_18175</name>
</gene>
<comment type="caution">
    <text evidence="1">The sequence shown here is derived from an EMBL/GenBank/DDBJ whole genome shotgun (WGS) entry which is preliminary data.</text>
</comment>
<dbReference type="Proteomes" id="UP000186922">
    <property type="component" value="Unassembled WGS sequence"/>
</dbReference>
<reference evidence="1 2" key="1">
    <citation type="journal article" date="2016" name="Nat. Commun.">
        <title>Extremotolerant tardigrade genome and improved radiotolerance of human cultured cells by tardigrade-unique protein.</title>
        <authorList>
            <person name="Hashimoto T."/>
            <person name="Horikawa D.D."/>
            <person name="Saito Y."/>
            <person name="Kuwahara H."/>
            <person name="Kozuka-Hata H."/>
            <person name="Shin-I T."/>
            <person name="Minakuchi Y."/>
            <person name="Ohishi K."/>
            <person name="Motoyama A."/>
            <person name="Aizu T."/>
            <person name="Enomoto A."/>
            <person name="Kondo K."/>
            <person name="Tanaka S."/>
            <person name="Hara Y."/>
            <person name="Koshikawa S."/>
            <person name="Sagara H."/>
            <person name="Miura T."/>
            <person name="Yokobori S."/>
            <person name="Miyagawa K."/>
            <person name="Suzuki Y."/>
            <person name="Kubo T."/>
            <person name="Oyama M."/>
            <person name="Kohara Y."/>
            <person name="Fujiyama A."/>
            <person name="Arakawa K."/>
            <person name="Katayama T."/>
            <person name="Toyoda A."/>
            <person name="Kunieda T."/>
        </authorList>
    </citation>
    <scope>NUCLEOTIDE SEQUENCE [LARGE SCALE GENOMIC DNA]</scope>
    <source>
        <strain evidence="1 2">YOKOZUNA-1</strain>
    </source>
</reference>
<proteinExistence type="predicted"/>
<sequence length="172" mass="19851">MPAHFKGSRTSYVNLPKDAIFPALRKRIYFAMRRAMLNSHRLFFLLLAVVLVLPEDILAQRDGRGGGRRTGYRLGGGQGRGLRGLGRGFRGDFGDTARGLGRHFGRSGLSNGRGFRRRHRPHYYKYYPSYGYGYYNTMPIYNALALPLYTAQQLCYDDYGYQVRCLYDDYEY</sequence>
<protein>
    <submittedName>
        <fullName evidence="1">Uncharacterized protein</fullName>
    </submittedName>
</protein>
<dbReference type="EMBL" id="BDGG01000018">
    <property type="protein sequence ID" value="GAV08493.1"/>
    <property type="molecule type" value="Genomic_DNA"/>
</dbReference>
<name>A0A1D1W6J8_RAMVA</name>
<keyword evidence="2" id="KW-1185">Reference proteome</keyword>
<evidence type="ECO:0000313" key="2">
    <source>
        <dbReference type="Proteomes" id="UP000186922"/>
    </source>
</evidence>
<dbReference type="AlphaFoldDB" id="A0A1D1W6J8"/>
<organism evidence="1 2">
    <name type="scientific">Ramazzottius varieornatus</name>
    <name type="common">Water bear</name>
    <name type="synonym">Tardigrade</name>
    <dbReference type="NCBI Taxonomy" id="947166"/>
    <lineage>
        <taxon>Eukaryota</taxon>
        <taxon>Metazoa</taxon>
        <taxon>Ecdysozoa</taxon>
        <taxon>Tardigrada</taxon>
        <taxon>Eutardigrada</taxon>
        <taxon>Parachela</taxon>
        <taxon>Hypsibioidea</taxon>
        <taxon>Ramazzottiidae</taxon>
        <taxon>Ramazzottius</taxon>
    </lineage>
</organism>
<evidence type="ECO:0000313" key="1">
    <source>
        <dbReference type="EMBL" id="GAV08493.1"/>
    </source>
</evidence>